<dbReference type="Proteomes" id="UP000295673">
    <property type="component" value="Unassembled WGS sequence"/>
</dbReference>
<dbReference type="AlphaFoldDB" id="A0A4R1NPN3"/>
<dbReference type="AntiFam" id="ANF00116">
    <property type="entry name" value="Shadow ORF (opposite cobK)"/>
</dbReference>
<evidence type="ECO:0000313" key="2">
    <source>
        <dbReference type="Proteomes" id="UP000295673"/>
    </source>
</evidence>
<comment type="caution">
    <text evidence="1">The sequence shown here is derived from an EMBL/GenBank/DDBJ whole genome shotgun (WGS) entry which is preliminary data.</text>
</comment>
<dbReference type="EMBL" id="SMGR01000001">
    <property type="protein sequence ID" value="TCL10195.1"/>
    <property type="molecule type" value="Genomic_DNA"/>
</dbReference>
<proteinExistence type="predicted"/>
<keyword evidence="2" id="KW-1185">Reference proteome</keyword>
<organism evidence="1 2">
    <name type="scientific">Shimia isoporae</name>
    <dbReference type="NCBI Taxonomy" id="647720"/>
    <lineage>
        <taxon>Bacteria</taxon>
        <taxon>Pseudomonadati</taxon>
        <taxon>Pseudomonadota</taxon>
        <taxon>Alphaproteobacteria</taxon>
        <taxon>Rhodobacterales</taxon>
        <taxon>Roseobacteraceae</taxon>
    </lineage>
</organism>
<protein>
    <submittedName>
        <fullName evidence="1">Uncharacterized protein</fullName>
    </submittedName>
</protein>
<accession>A0A4R1NPN3</accession>
<gene>
    <name evidence="1" type="ORF">BXY66_2264</name>
</gene>
<sequence>MKGYRLVRDPIQNRFNRRNLAARWQFSPIDHDHGQSQLSGRNKLGLGADSTAVFANNNVHAKFFHHCEVTGQGKRPSAYNDSMMWQRRRRLWLVDKPQNVVMLGLIGKGRYVLFAKREQNPSGLSLQSIDRAANVRDVRPKIFFPGFPRWARQSDQLHSRTLTCMKRVPTHLSSKGMRGIDNMRDIVGAQVSNKAIDPSEPANPRWQRLGLGSCNAASIGKHGVHSTLGHKRGQLARLGGSAKDKEFGCHVC</sequence>
<reference evidence="1 2" key="1">
    <citation type="submission" date="2019-03" db="EMBL/GenBank/DDBJ databases">
        <title>Genomic Encyclopedia of Archaeal and Bacterial Type Strains, Phase II (KMG-II): from individual species to whole genera.</title>
        <authorList>
            <person name="Goeker M."/>
        </authorList>
    </citation>
    <scope>NUCLEOTIDE SEQUENCE [LARGE SCALE GENOMIC DNA]</scope>
    <source>
        <strain evidence="1 2">DSM 26433</strain>
    </source>
</reference>
<evidence type="ECO:0000313" key="1">
    <source>
        <dbReference type="EMBL" id="TCL10195.1"/>
    </source>
</evidence>
<name>A0A4R1NPN3_9RHOB</name>